<gene>
    <name evidence="1" type="ORF">PVAND_017623</name>
</gene>
<keyword evidence="2" id="KW-1185">Reference proteome</keyword>
<organism evidence="1 2">
    <name type="scientific">Polypedilum vanderplanki</name>
    <name type="common">Sleeping chironomid midge</name>
    <dbReference type="NCBI Taxonomy" id="319348"/>
    <lineage>
        <taxon>Eukaryota</taxon>
        <taxon>Metazoa</taxon>
        <taxon>Ecdysozoa</taxon>
        <taxon>Arthropoda</taxon>
        <taxon>Hexapoda</taxon>
        <taxon>Insecta</taxon>
        <taxon>Pterygota</taxon>
        <taxon>Neoptera</taxon>
        <taxon>Endopterygota</taxon>
        <taxon>Diptera</taxon>
        <taxon>Nematocera</taxon>
        <taxon>Chironomoidea</taxon>
        <taxon>Chironomidae</taxon>
        <taxon>Chironominae</taxon>
        <taxon>Polypedilum</taxon>
        <taxon>Polypedilum</taxon>
    </lineage>
</organism>
<proteinExistence type="predicted"/>
<reference evidence="1" key="1">
    <citation type="submission" date="2021-03" db="EMBL/GenBank/DDBJ databases">
        <title>Chromosome level genome of the anhydrobiotic midge Polypedilum vanderplanki.</title>
        <authorList>
            <person name="Yoshida Y."/>
            <person name="Kikawada T."/>
            <person name="Gusev O."/>
        </authorList>
    </citation>
    <scope>NUCLEOTIDE SEQUENCE</scope>
    <source>
        <strain evidence="1">NIAS01</strain>
        <tissue evidence="1">Whole body or cell culture</tissue>
    </source>
</reference>
<comment type="caution">
    <text evidence="1">The sequence shown here is derived from an EMBL/GenBank/DDBJ whole genome shotgun (WGS) entry which is preliminary data.</text>
</comment>
<dbReference type="AlphaFoldDB" id="A0A9J6B944"/>
<dbReference type="Proteomes" id="UP001107558">
    <property type="component" value="Unassembled WGS sequence"/>
</dbReference>
<accession>A0A9J6B944</accession>
<evidence type="ECO:0000313" key="2">
    <source>
        <dbReference type="Proteomes" id="UP001107558"/>
    </source>
</evidence>
<sequence>MTRIKKYKYFKSTATPMIIDSVSTINSINSNTSASINHQLQEEKNCKITVRFFNGYDCNGNEKFSEILFKGKCERIPIINSFFEHYVIDFDALSNPSNYLIRRAHKESEIEYNIFQQGTININATFWNRFSIDVNTIVYINTLNKKIFFDPTSPIRGISIFCLQDGDNVKYHL</sequence>
<evidence type="ECO:0000313" key="1">
    <source>
        <dbReference type="EMBL" id="KAG5666242.1"/>
    </source>
</evidence>
<name>A0A9J6B944_POLVA</name>
<protein>
    <submittedName>
        <fullName evidence="1">Uncharacterized protein</fullName>
    </submittedName>
</protein>
<dbReference type="EMBL" id="JADBJN010000014">
    <property type="protein sequence ID" value="KAG5666242.1"/>
    <property type="molecule type" value="Genomic_DNA"/>
</dbReference>